<evidence type="ECO:0000313" key="3">
    <source>
        <dbReference type="Proteomes" id="UP000051697"/>
    </source>
</evidence>
<dbReference type="PATRIC" id="fig|1423778.4.peg.1516"/>
<accession>A0A0R1RIQ3</accession>
<dbReference type="EMBL" id="AZFE01000032">
    <property type="protein sequence ID" value="KRL54682.1"/>
    <property type="molecule type" value="Genomic_DNA"/>
</dbReference>
<dbReference type="InterPro" id="IPR036291">
    <property type="entry name" value="NAD(P)-bd_dom_sf"/>
</dbReference>
<dbReference type="InterPro" id="IPR016040">
    <property type="entry name" value="NAD(P)-bd_dom"/>
</dbReference>
<name>A0A0R1RIQ3_9LACO</name>
<dbReference type="SUPFAM" id="SSF51735">
    <property type="entry name" value="NAD(P)-binding Rossmann-fold domains"/>
    <property type="match status" value="1"/>
</dbReference>
<keyword evidence="3" id="KW-1185">Reference proteome</keyword>
<sequence length="211" mass="23548">MKNILILGANGQIAQLVIQNLLIKKDFNLTLYLRNASRIQFVEDDRLNIIEADVNDYPALSAAMVDQDLVYANLGGVFEPMAVNIVNAMQETGVKRLIFVSGLGLYREVPEPFGSWVEESVGHEIMEDTRRAAFEIESSTVNYTIIRAAYMSNEDHINYELTKKGEPFKGTIISRKSIADLIVKIVNNPELYKFSSVGISQPGTDGPVPMY</sequence>
<dbReference type="AlphaFoldDB" id="A0A0R1RIQ3"/>
<evidence type="ECO:0000259" key="1">
    <source>
        <dbReference type="Pfam" id="PF13460"/>
    </source>
</evidence>
<dbReference type="Pfam" id="PF13460">
    <property type="entry name" value="NAD_binding_10"/>
    <property type="match status" value="1"/>
</dbReference>
<dbReference type="PANTHER" id="PTHR43355">
    <property type="entry name" value="FLAVIN REDUCTASE (NADPH)"/>
    <property type="match status" value="1"/>
</dbReference>
<dbReference type="KEGG" id="lol:LACOL_1100"/>
<feature type="domain" description="NAD(P)-binding" evidence="1">
    <location>
        <begin position="8"/>
        <end position="189"/>
    </location>
</feature>
<dbReference type="GO" id="GO:0042602">
    <property type="term" value="F:riboflavin reductase (NADPH) activity"/>
    <property type="evidence" value="ECO:0007669"/>
    <property type="project" value="TreeGrafter"/>
</dbReference>
<dbReference type="PANTHER" id="PTHR43355:SF2">
    <property type="entry name" value="FLAVIN REDUCTASE (NADPH)"/>
    <property type="match status" value="1"/>
</dbReference>
<gene>
    <name evidence="2" type="ORF">FC70_GL001480</name>
</gene>
<comment type="caution">
    <text evidence="2">The sequence shown here is derived from an EMBL/GenBank/DDBJ whole genome shotgun (WGS) entry which is preliminary data.</text>
</comment>
<protein>
    <recommendedName>
        <fullName evidence="1">NAD(P)-binding domain-containing protein</fullName>
    </recommendedName>
</protein>
<proteinExistence type="predicted"/>
<dbReference type="Gene3D" id="3.40.50.720">
    <property type="entry name" value="NAD(P)-binding Rossmann-like Domain"/>
    <property type="match status" value="1"/>
</dbReference>
<dbReference type="Proteomes" id="UP000051697">
    <property type="component" value="Unassembled WGS sequence"/>
</dbReference>
<evidence type="ECO:0000313" key="2">
    <source>
        <dbReference type="EMBL" id="KRL54682.1"/>
    </source>
</evidence>
<dbReference type="OrthoDB" id="9803892at2"/>
<dbReference type="STRING" id="1423778.FC70_GL001480"/>
<dbReference type="GO" id="GO:0004074">
    <property type="term" value="F:biliverdin reductase [NAD(P)H] activity"/>
    <property type="evidence" value="ECO:0007669"/>
    <property type="project" value="TreeGrafter"/>
</dbReference>
<dbReference type="RefSeq" id="WP_057890408.1">
    <property type="nucleotide sequence ID" value="NZ_AZFE01000032.1"/>
</dbReference>
<dbReference type="InterPro" id="IPR051606">
    <property type="entry name" value="Polyketide_Oxido-like"/>
</dbReference>
<reference evidence="2 3" key="1">
    <citation type="journal article" date="2015" name="Genome Announc.">
        <title>Expanding the biotechnology potential of lactobacilli through comparative genomics of 213 strains and associated genera.</title>
        <authorList>
            <person name="Sun Z."/>
            <person name="Harris H.M."/>
            <person name="McCann A."/>
            <person name="Guo C."/>
            <person name="Argimon S."/>
            <person name="Zhang W."/>
            <person name="Yang X."/>
            <person name="Jeffery I.B."/>
            <person name="Cooney J.C."/>
            <person name="Kagawa T.F."/>
            <person name="Liu W."/>
            <person name="Song Y."/>
            <person name="Salvetti E."/>
            <person name="Wrobel A."/>
            <person name="Rasinkangas P."/>
            <person name="Parkhill J."/>
            <person name="Rea M.C."/>
            <person name="O'Sullivan O."/>
            <person name="Ritari J."/>
            <person name="Douillard F.P."/>
            <person name="Paul Ross R."/>
            <person name="Yang R."/>
            <person name="Briner A.E."/>
            <person name="Felis G.E."/>
            <person name="de Vos W.M."/>
            <person name="Barrangou R."/>
            <person name="Klaenhammer T.R."/>
            <person name="Caufield P.W."/>
            <person name="Cui Y."/>
            <person name="Zhang H."/>
            <person name="O'Toole P.W."/>
        </authorList>
    </citation>
    <scope>NUCLEOTIDE SEQUENCE [LARGE SCALE GENOMIC DNA]</scope>
    <source>
        <strain evidence="2 3">DSM 15707</strain>
    </source>
</reference>
<organism evidence="2 3">
    <name type="scientific">Paucilactobacillus oligofermentans DSM 15707 = LMG 22743</name>
    <dbReference type="NCBI Taxonomy" id="1423778"/>
    <lineage>
        <taxon>Bacteria</taxon>
        <taxon>Bacillati</taxon>
        <taxon>Bacillota</taxon>
        <taxon>Bacilli</taxon>
        <taxon>Lactobacillales</taxon>
        <taxon>Lactobacillaceae</taxon>
        <taxon>Paucilactobacillus</taxon>
    </lineage>
</organism>